<dbReference type="Gene3D" id="3.20.20.140">
    <property type="entry name" value="Metal-dependent hydrolases"/>
    <property type="match status" value="1"/>
</dbReference>
<dbReference type="InterPro" id="IPR032465">
    <property type="entry name" value="ACMSD"/>
</dbReference>
<proteinExistence type="predicted"/>
<dbReference type="PANTHER" id="PTHR21240:SF28">
    <property type="entry name" value="ISO-OROTATE DECARBOXYLASE (EUROFUNG)"/>
    <property type="match status" value="1"/>
</dbReference>
<dbReference type="AlphaFoldDB" id="A0PR20"/>
<name>A0PR20_MYCUA</name>
<dbReference type="InterPro" id="IPR006680">
    <property type="entry name" value="Amidohydro-rel"/>
</dbReference>
<dbReference type="EMBL" id="CP000325">
    <property type="protein sequence ID" value="ABL04789.1"/>
    <property type="molecule type" value="Genomic_DNA"/>
</dbReference>
<dbReference type="GO" id="GO:0016831">
    <property type="term" value="F:carboxy-lyase activity"/>
    <property type="evidence" value="ECO:0007669"/>
    <property type="project" value="InterPro"/>
</dbReference>
<dbReference type="SUPFAM" id="SSF51556">
    <property type="entry name" value="Metallo-dependent hydrolases"/>
    <property type="match status" value="1"/>
</dbReference>
<sequence length="411" mass="43158">MGTRLEPHRGRRIHLGADDLPGNQHLGPYSRGTAHHRQVGPVQDGGAFVAAARGQRGAALRPGKEFAIWRIDTHHHMIPPDYRRALRNAGVDGAGGRALPDWSPAGSLQAMAELTVGAAILSVSAPATAFLPQASDAAALARDINDYAADVVAGRPAQFGFFATVPMPHLDQSVAETVRALDDLKADGVVLLANHAGVYLGEDGQDDLFTALNSRAAVVFVHPAELPGPAVPGVAPWAGDFLLDTTRAAHLLVRNGIRQRYPDINFVLSHAGGFVPYASHRLALVITADTGRSPADVLEEFSSFYFDTALSSSAAALPTLIAFAKPGHITFGSDWPFAPTAAGKLFAAGLETYPALDAAARGAIDRGSALSLFPRFGVAAPPPQPSAAQRIRHTLSRTAMRGVARLMNSGG</sequence>
<dbReference type="GO" id="GO:0005737">
    <property type="term" value="C:cytoplasm"/>
    <property type="evidence" value="ECO:0007669"/>
    <property type="project" value="TreeGrafter"/>
</dbReference>
<dbReference type="Proteomes" id="UP000000765">
    <property type="component" value="Chromosome"/>
</dbReference>
<dbReference type="GO" id="GO:0016787">
    <property type="term" value="F:hydrolase activity"/>
    <property type="evidence" value="ECO:0007669"/>
    <property type="project" value="InterPro"/>
</dbReference>
<reference evidence="4 5" key="1">
    <citation type="journal article" date="2007" name="Genome Res.">
        <title>Reductive evolution and niche adaptation inferred from the genome of Mycobacterium ulcerans, the causative agent of Buruli ulcer.</title>
        <authorList>
            <person name="Stinear T.P."/>
            <person name="Seemann T."/>
            <person name="Pidot S."/>
            <person name="Frigui W."/>
            <person name="Reysset G."/>
            <person name="Garnier T."/>
            <person name="Meurice G."/>
            <person name="Simon D."/>
            <person name="Bouchier C."/>
            <person name="Ma L."/>
            <person name="Tichit M."/>
            <person name="Porter J.L."/>
            <person name="Ryan J."/>
            <person name="Johnson P.D."/>
            <person name="Davies J.K."/>
            <person name="Jenkin G.A."/>
            <person name="Small P.L."/>
            <person name="Jones L.M."/>
            <person name="Tekaia F."/>
            <person name="Laval F."/>
            <person name="Daffe M."/>
            <person name="Parkhill J."/>
            <person name="Cole S.T."/>
        </authorList>
    </citation>
    <scope>NUCLEOTIDE SEQUENCE [LARGE SCALE GENOMIC DNA]</scope>
    <source>
        <strain evidence="4 5">Agy99</strain>
    </source>
</reference>
<evidence type="ECO:0000259" key="3">
    <source>
        <dbReference type="Pfam" id="PF04909"/>
    </source>
</evidence>
<feature type="region of interest" description="Disordered" evidence="2">
    <location>
        <begin position="1"/>
        <end position="40"/>
    </location>
</feature>
<feature type="domain" description="Amidohydrolase-related" evidence="3">
    <location>
        <begin position="71"/>
        <end position="374"/>
    </location>
</feature>
<evidence type="ECO:0000313" key="4">
    <source>
        <dbReference type="EMBL" id="ABL04789.1"/>
    </source>
</evidence>
<dbReference type="KEGG" id="mul:MUL_2437"/>
<keyword evidence="1" id="KW-0456">Lyase</keyword>
<dbReference type="InterPro" id="IPR032466">
    <property type="entry name" value="Metal_Hydrolase"/>
</dbReference>
<protein>
    <submittedName>
        <fullName evidence="4">Conserved hypothetical membrane protein</fullName>
    </submittedName>
</protein>
<dbReference type="PANTHER" id="PTHR21240">
    <property type="entry name" value="2-AMINO-3-CARBOXYLMUCONATE-6-SEMIALDEHYDE DECARBOXYLASE"/>
    <property type="match status" value="1"/>
</dbReference>
<gene>
    <name evidence="4" type="ordered locus">MUL_2437</name>
</gene>
<evidence type="ECO:0000256" key="1">
    <source>
        <dbReference type="ARBA" id="ARBA00023239"/>
    </source>
</evidence>
<dbReference type="GO" id="GO:0019748">
    <property type="term" value="P:secondary metabolic process"/>
    <property type="evidence" value="ECO:0007669"/>
    <property type="project" value="TreeGrafter"/>
</dbReference>
<dbReference type="Pfam" id="PF04909">
    <property type="entry name" value="Amidohydro_2"/>
    <property type="match status" value="1"/>
</dbReference>
<organism evidence="4 5">
    <name type="scientific">Mycobacterium ulcerans (strain Agy99)</name>
    <dbReference type="NCBI Taxonomy" id="362242"/>
    <lineage>
        <taxon>Bacteria</taxon>
        <taxon>Bacillati</taxon>
        <taxon>Actinomycetota</taxon>
        <taxon>Actinomycetes</taxon>
        <taxon>Mycobacteriales</taxon>
        <taxon>Mycobacteriaceae</taxon>
        <taxon>Mycobacterium</taxon>
        <taxon>Mycobacterium ulcerans group</taxon>
    </lineage>
</organism>
<accession>A0PR20</accession>
<evidence type="ECO:0000313" key="5">
    <source>
        <dbReference type="Proteomes" id="UP000000765"/>
    </source>
</evidence>
<dbReference type="HOGENOM" id="CLU_039329_2_1_11"/>
<dbReference type="eggNOG" id="COG2159">
    <property type="taxonomic scope" value="Bacteria"/>
</dbReference>
<evidence type="ECO:0000256" key="2">
    <source>
        <dbReference type="SAM" id="MobiDB-lite"/>
    </source>
</evidence>